<protein>
    <submittedName>
        <fullName evidence="1">Uncharacterized protein</fullName>
    </submittedName>
</protein>
<evidence type="ECO:0000313" key="1">
    <source>
        <dbReference type="EMBL" id="KAI3791205.1"/>
    </source>
</evidence>
<gene>
    <name evidence="1" type="ORF">L2E82_04882</name>
</gene>
<dbReference type="Proteomes" id="UP001055811">
    <property type="component" value="Linkage Group LG01"/>
</dbReference>
<dbReference type="EMBL" id="CM042009">
    <property type="protein sequence ID" value="KAI3791205.1"/>
    <property type="molecule type" value="Genomic_DNA"/>
</dbReference>
<evidence type="ECO:0000313" key="2">
    <source>
        <dbReference type="Proteomes" id="UP001055811"/>
    </source>
</evidence>
<sequence>MTTRIAPGVGANLLGQHSAKRNQDATAYVGNLDPHVLSWATIFGFLDLHLCFLVSAMTQIFLFESDTQTFATSEGSQALKRVKDRRAGIFTGLSVGLYPISAVKTKMQRIGTVITGEIPARIIFLTALETTKVAAFKMVEPLNFQTLQKLLLLMELLE</sequence>
<keyword evidence="2" id="KW-1185">Reference proteome</keyword>
<reference evidence="1 2" key="2">
    <citation type="journal article" date="2022" name="Mol. Ecol. Resour.">
        <title>The genomes of chicory, endive, great burdock and yacon provide insights into Asteraceae paleo-polyploidization history and plant inulin production.</title>
        <authorList>
            <person name="Fan W."/>
            <person name="Wang S."/>
            <person name="Wang H."/>
            <person name="Wang A."/>
            <person name="Jiang F."/>
            <person name="Liu H."/>
            <person name="Zhao H."/>
            <person name="Xu D."/>
            <person name="Zhang Y."/>
        </authorList>
    </citation>
    <scope>NUCLEOTIDE SEQUENCE [LARGE SCALE GENOMIC DNA]</scope>
    <source>
        <strain evidence="2">cv. Punajuju</strain>
        <tissue evidence="1">Leaves</tissue>
    </source>
</reference>
<name>A0ACB9H652_CICIN</name>
<accession>A0ACB9H652</accession>
<reference evidence="2" key="1">
    <citation type="journal article" date="2022" name="Mol. Ecol. Resour.">
        <title>The genomes of chicory, endive, great burdock and yacon provide insights into Asteraceae palaeo-polyploidization history and plant inulin production.</title>
        <authorList>
            <person name="Fan W."/>
            <person name="Wang S."/>
            <person name="Wang H."/>
            <person name="Wang A."/>
            <person name="Jiang F."/>
            <person name="Liu H."/>
            <person name="Zhao H."/>
            <person name="Xu D."/>
            <person name="Zhang Y."/>
        </authorList>
    </citation>
    <scope>NUCLEOTIDE SEQUENCE [LARGE SCALE GENOMIC DNA]</scope>
    <source>
        <strain evidence="2">cv. Punajuju</strain>
    </source>
</reference>
<comment type="caution">
    <text evidence="1">The sequence shown here is derived from an EMBL/GenBank/DDBJ whole genome shotgun (WGS) entry which is preliminary data.</text>
</comment>
<proteinExistence type="predicted"/>
<organism evidence="1 2">
    <name type="scientific">Cichorium intybus</name>
    <name type="common">Chicory</name>
    <dbReference type="NCBI Taxonomy" id="13427"/>
    <lineage>
        <taxon>Eukaryota</taxon>
        <taxon>Viridiplantae</taxon>
        <taxon>Streptophyta</taxon>
        <taxon>Embryophyta</taxon>
        <taxon>Tracheophyta</taxon>
        <taxon>Spermatophyta</taxon>
        <taxon>Magnoliopsida</taxon>
        <taxon>eudicotyledons</taxon>
        <taxon>Gunneridae</taxon>
        <taxon>Pentapetalae</taxon>
        <taxon>asterids</taxon>
        <taxon>campanulids</taxon>
        <taxon>Asterales</taxon>
        <taxon>Asteraceae</taxon>
        <taxon>Cichorioideae</taxon>
        <taxon>Cichorieae</taxon>
        <taxon>Cichoriinae</taxon>
        <taxon>Cichorium</taxon>
    </lineage>
</organism>